<keyword evidence="5" id="KW-1185">Reference proteome</keyword>
<dbReference type="HOGENOM" id="CLU_009665_19_5_11"/>
<dbReference type="InterPro" id="IPR050493">
    <property type="entry name" value="FAD-dep_Monooxygenase_BioMet"/>
</dbReference>
<dbReference type="PANTHER" id="PTHR13789:SF309">
    <property type="entry name" value="PUTATIVE (AFU_ORTHOLOGUE AFUA_6G14510)-RELATED"/>
    <property type="match status" value="1"/>
</dbReference>
<dbReference type="Pfam" id="PF01494">
    <property type="entry name" value="FAD_binding_3"/>
    <property type="match status" value="1"/>
</dbReference>
<dbReference type="GO" id="GO:0071949">
    <property type="term" value="F:FAD binding"/>
    <property type="evidence" value="ECO:0007669"/>
    <property type="project" value="InterPro"/>
</dbReference>
<name>C5BVV4_BEUC1</name>
<dbReference type="EMBL" id="CP001618">
    <property type="protein sequence ID" value="ACQ80555.1"/>
    <property type="molecule type" value="Genomic_DNA"/>
</dbReference>
<dbReference type="InterPro" id="IPR002938">
    <property type="entry name" value="FAD-bd"/>
</dbReference>
<keyword evidence="2 4" id="KW-0503">Monooxygenase</keyword>
<dbReference type="Proteomes" id="UP000007962">
    <property type="component" value="Chromosome"/>
</dbReference>
<evidence type="ECO:0000313" key="5">
    <source>
        <dbReference type="Proteomes" id="UP000007962"/>
    </source>
</evidence>
<dbReference type="SUPFAM" id="SSF51905">
    <property type="entry name" value="FAD/NAD(P)-binding domain"/>
    <property type="match status" value="1"/>
</dbReference>
<evidence type="ECO:0000256" key="1">
    <source>
        <dbReference type="ARBA" id="ARBA00023002"/>
    </source>
</evidence>
<dbReference type="AlphaFoldDB" id="C5BVV4"/>
<gene>
    <name evidence="4" type="ordered locus">Bcav_2304</name>
</gene>
<organism evidence="4 5">
    <name type="scientific">Beutenbergia cavernae (strain ATCC BAA-8 / DSM 12333 / CCUG 43141 / JCM 11478 / NBRC 16432 / NCIMB 13614 / HKI 0122)</name>
    <dbReference type="NCBI Taxonomy" id="471853"/>
    <lineage>
        <taxon>Bacteria</taxon>
        <taxon>Bacillati</taxon>
        <taxon>Actinomycetota</taxon>
        <taxon>Actinomycetes</taxon>
        <taxon>Micrococcales</taxon>
        <taxon>Beutenbergiaceae</taxon>
        <taxon>Beutenbergia</taxon>
    </lineage>
</organism>
<dbReference type="GO" id="GO:0004497">
    <property type="term" value="F:monooxygenase activity"/>
    <property type="evidence" value="ECO:0007669"/>
    <property type="project" value="UniProtKB-KW"/>
</dbReference>
<proteinExistence type="predicted"/>
<evidence type="ECO:0000256" key="2">
    <source>
        <dbReference type="ARBA" id="ARBA00023033"/>
    </source>
</evidence>
<protein>
    <submittedName>
        <fullName evidence="4">Monooxygenase FAD-binding</fullName>
    </submittedName>
</protein>
<accession>C5BVV4</accession>
<sequence length="340" mass="37151">MTQTTPRVDVVGGGVAGLALAGMLPRSWDIHLHERARSMRTVPTALGIWPEAMAALDTIGVGPDVRRQATHLDRARMHDRAGRVLIGVTDQDVWLIGRTALLDQLWSALPPHVKVHEHAVTDPGGLPGDLVVGADGVHSVVRSALWPAARAPQRLGVTAIRGVIAEPVADGALSEFWAPGALFGMTPHPDGTNWFATVPARRFASRDEALNALRSRFSSHPGPVRTVLDLARPDDTLVNDLWESRWPRRLVRGRAVLVGDSAHAMSPNLGRGACESIQDAHALARALHEHPLPEALRRYERERLVRPQVLRTAARTMLRTAMTRHERTRNAFLSLVPARG</sequence>
<dbReference type="PANTHER" id="PTHR13789">
    <property type="entry name" value="MONOOXYGENASE"/>
    <property type="match status" value="1"/>
</dbReference>
<evidence type="ECO:0000313" key="4">
    <source>
        <dbReference type="EMBL" id="ACQ80555.1"/>
    </source>
</evidence>
<dbReference type="InterPro" id="IPR036188">
    <property type="entry name" value="FAD/NAD-bd_sf"/>
</dbReference>
<reference evidence="4 5" key="1">
    <citation type="journal article" date="2009" name="Stand. Genomic Sci.">
        <title>Complete genome sequence of Beutenbergia cavernae type strain (HKI 0122).</title>
        <authorList>
            <person name="Land M."/>
            <person name="Pukall R."/>
            <person name="Abt B."/>
            <person name="Goker M."/>
            <person name="Rohde M."/>
            <person name="Glavina Del Rio T."/>
            <person name="Tice H."/>
            <person name="Copeland A."/>
            <person name="Cheng J.F."/>
            <person name="Lucas S."/>
            <person name="Chen F."/>
            <person name="Nolan M."/>
            <person name="Bruce D."/>
            <person name="Goodwin L."/>
            <person name="Pitluck S."/>
            <person name="Ivanova N."/>
            <person name="Mavromatis K."/>
            <person name="Ovchinnikova G."/>
            <person name="Pati A."/>
            <person name="Chen A."/>
            <person name="Palaniappan K."/>
            <person name="Hauser L."/>
            <person name="Chang Y.J."/>
            <person name="Jefferies C.C."/>
            <person name="Saunders E."/>
            <person name="Brettin T."/>
            <person name="Detter J.C."/>
            <person name="Han C."/>
            <person name="Chain P."/>
            <person name="Bristow J."/>
            <person name="Eisen J.A."/>
            <person name="Markowitz V."/>
            <person name="Hugenholtz P."/>
            <person name="Kyrpides N.C."/>
            <person name="Klenk H.P."/>
            <person name="Lapidus A."/>
        </authorList>
    </citation>
    <scope>NUCLEOTIDE SEQUENCE [LARGE SCALE GENOMIC DNA]</scope>
    <source>
        <strain evidence="5">ATCC BAA-8 / DSM 12333 / NBRC 16432</strain>
    </source>
</reference>
<evidence type="ECO:0000259" key="3">
    <source>
        <dbReference type="Pfam" id="PF01494"/>
    </source>
</evidence>
<dbReference type="STRING" id="471853.Bcav_2304"/>
<dbReference type="KEGG" id="bcv:Bcav_2304"/>
<feature type="domain" description="FAD-binding" evidence="3">
    <location>
        <begin position="129"/>
        <end position="308"/>
    </location>
</feature>
<dbReference type="PRINTS" id="PR00420">
    <property type="entry name" value="RNGMNOXGNASE"/>
</dbReference>
<dbReference type="RefSeq" id="WP_015882795.1">
    <property type="nucleotide sequence ID" value="NC_012669.1"/>
</dbReference>
<dbReference type="Gene3D" id="3.50.50.60">
    <property type="entry name" value="FAD/NAD(P)-binding domain"/>
    <property type="match status" value="1"/>
</dbReference>
<keyword evidence="1" id="KW-0560">Oxidoreductase</keyword>
<dbReference type="eggNOG" id="COG0654">
    <property type="taxonomic scope" value="Bacteria"/>
</dbReference>